<evidence type="ECO:0000313" key="2">
    <source>
        <dbReference type="Proteomes" id="UP000697107"/>
    </source>
</evidence>
<comment type="caution">
    <text evidence="1">The sequence shown here is derived from an EMBL/GenBank/DDBJ whole genome shotgun (WGS) entry which is preliminary data.</text>
</comment>
<evidence type="ECO:0000313" key="1">
    <source>
        <dbReference type="EMBL" id="KAG2952575.1"/>
    </source>
</evidence>
<dbReference type="Proteomes" id="UP000697107">
    <property type="component" value="Unassembled WGS sequence"/>
</dbReference>
<dbReference type="EMBL" id="RCML01003806">
    <property type="protein sequence ID" value="KAG2952575.1"/>
    <property type="molecule type" value="Genomic_DNA"/>
</dbReference>
<organism evidence="1 2">
    <name type="scientific">Phytophthora cactorum</name>
    <dbReference type="NCBI Taxonomy" id="29920"/>
    <lineage>
        <taxon>Eukaryota</taxon>
        <taxon>Sar</taxon>
        <taxon>Stramenopiles</taxon>
        <taxon>Oomycota</taxon>
        <taxon>Peronosporomycetes</taxon>
        <taxon>Peronosporales</taxon>
        <taxon>Peronosporaceae</taxon>
        <taxon>Phytophthora</taxon>
    </lineage>
</organism>
<protein>
    <submittedName>
        <fullName evidence="1">Uncharacterized protein</fullName>
    </submittedName>
</protein>
<proteinExistence type="predicted"/>
<accession>A0A8T1ELX1</accession>
<sequence>GAIGSGRPCLRGTCGTQDCFSISLVTQVRRFFFTASPGILLVSLACARWRVRRTLHSARVVQISTHSMDYQFINFL</sequence>
<reference evidence="1" key="1">
    <citation type="submission" date="2018-10" db="EMBL/GenBank/DDBJ databases">
        <title>Effector identification in a new, highly contiguous assembly of the strawberry crown rot pathogen Phytophthora cactorum.</title>
        <authorList>
            <person name="Armitage A.D."/>
            <person name="Nellist C.F."/>
            <person name="Bates H."/>
            <person name="Vickerstaff R.J."/>
            <person name="Harrison R.J."/>
        </authorList>
    </citation>
    <scope>NUCLEOTIDE SEQUENCE</scope>
    <source>
        <strain evidence="1">P415</strain>
    </source>
</reference>
<dbReference type="AlphaFoldDB" id="A0A8T1ELX1"/>
<gene>
    <name evidence="1" type="ORF">PC118_g25067</name>
</gene>
<feature type="non-terminal residue" evidence="1">
    <location>
        <position position="76"/>
    </location>
</feature>
<name>A0A8T1ELX1_9STRA</name>